<protein>
    <submittedName>
        <fullName evidence="2">Uncharacterized protein</fullName>
    </submittedName>
</protein>
<reference evidence="3" key="1">
    <citation type="journal article" date="2019" name="Int. J. Syst. Evol. Microbiol.">
        <title>The Global Catalogue of Microorganisms (GCM) 10K type strain sequencing project: providing services to taxonomists for standard genome sequencing and annotation.</title>
        <authorList>
            <consortium name="The Broad Institute Genomics Platform"/>
            <consortium name="The Broad Institute Genome Sequencing Center for Infectious Disease"/>
            <person name="Wu L."/>
            <person name="Ma J."/>
        </authorList>
    </citation>
    <scope>NUCLEOTIDE SEQUENCE [LARGE SCALE GENOMIC DNA]</scope>
    <source>
        <strain evidence="3">JCM 18298</strain>
    </source>
</reference>
<feature type="transmembrane region" description="Helical" evidence="1">
    <location>
        <begin position="34"/>
        <end position="57"/>
    </location>
</feature>
<feature type="transmembrane region" description="Helical" evidence="1">
    <location>
        <begin position="7"/>
        <end position="28"/>
    </location>
</feature>
<keyword evidence="3" id="KW-1185">Reference proteome</keyword>
<dbReference type="Proteomes" id="UP001500603">
    <property type="component" value="Unassembled WGS sequence"/>
</dbReference>
<keyword evidence="1" id="KW-1133">Transmembrane helix</keyword>
<evidence type="ECO:0000256" key="1">
    <source>
        <dbReference type="SAM" id="Phobius"/>
    </source>
</evidence>
<keyword evidence="1" id="KW-0812">Transmembrane</keyword>
<dbReference type="EMBL" id="BAABJM010000006">
    <property type="protein sequence ID" value="GAA5065148.1"/>
    <property type="molecule type" value="Genomic_DNA"/>
</dbReference>
<name>A0ABP9KVV9_9NOCA</name>
<organism evidence="2 3">
    <name type="scientific">Nocardia callitridis</name>
    <dbReference type="NCBI Taxonomy" id="648753"/>
    <lineage>
        <taxon>Bacteria</taxon>
        <taxon>Bacillati</taxon>
        <taxon>Actinomycetota</taxon>
        <taxon>Actinomycetes</taxon>
        <taxon>Mycobacteriales</taxon>
        <taxon>Nocardiaceae</taxon>
        <taxon>Nocardia</taxon>
    </lineage>
</organism>
<accession>A0ABP9KVV9</accession>
<keyword evidence="1" id="KW-0472">Membrane</keyword>
<sequence length="90" mass="9462">MLRWISFALVSVGAIALAGLALGGYLGFVTAPPAVPLVLALVPGWFPVGIVIAVVLVDRSSRYVLINPIVVDDEVVLRAHPRFAESVAAQ</sequence>
<comment type="caution">
    <text evidence="2">The sequence shown here is derived from an EMBL/GenBank/DDBJ whole genome shotgun (WGS) entry which is preliminary data.</text>
</comment>
<proteinExistence type="predicted"/>
<evidence type="ECO:0000313" key="2">
    <source>
        <dbReference type="EMBL" id="GAA5065148.1"/>
    </source>
</evidence>
<gene>
    <name evidence="2" type="ORF">GCM10023318_51920</name>
</gene>
<evidence type="ECO:0000313" key="3">
    <source>
        <dbReference type="Proteomes" id="UP001500603"/>
    </source>
</evidence>